<dbReference type="AlphaFoldDB" id="A0A371E4Y3"/>
<gene>
    <name evidence="2" type="ORF">CR513_60753</name>
</gene>
<evidence type="ECO:0000256" key="1">
    <source>
        <dbReference type="SAM" id="MobiDB-lite"/>
    </source>
</evidence>
<proteinExistence type="predicted"/>
<comment type="caution">
    <text evidence="2">The sequence shown here is derived from an EMBL/GenBank/DDBJ whole genome shotgun (WGS) entry which is preliminary data.</text>
</comment>
<feature type="region of interest" description="Disordered" evidence="1">
    <location>
        <begin position="1"/>
        <end position="23"/>
    </location>
</feature>
<name>A0A371E4Y3_MUCPR</name>
<feature type="compositionally biased region" description="Polar residues" evidence="1">
    <location>
        <begin position="55"/>
        <end position="69"/>
    </location>
</feature>
<dbReference type="EMBL" id="QJKJ01016384">
    <property type="protein sequence ID" value="RDX61053.1"/>
    <property type="molecule type" value="Genomic_DNA"/>
</dbReference>
<evidence type="ECO:0000313" key="3">
    <source>
        <dbReference type="Proteomes" id="UP000257109"/>
    </source>
</evidence>
<feature type="region of interest" description="Disordered" evidence="1">
    <location>
        <begin position="49"/>
        <end position="69"/>
    </location>
</feature>
<sequence>MQPTDTCPPHTVHSRLFRPSPPHKRVLGMSLRYMSRVIYQGGMRMVQGMKEQGSKCDSSSIKSLRDSASSKQARLLPALKSANNDNLKQAEHSLRTVMTL</sequence>
<feature type="compositionally biased region" description="Basic residues" evidence="1">
    <location>
        <begin position="12"/>
        <end position="23"/>
    </location>
</feature>
<protein>
    <submittedName>
        <fullName evidence="2">Uncharacterized protein</fullName>
    </submittedName>
</protein>
<feature type="non-terminal residue" evidence="2">
    <location>
        <position position="1"/>
    </location>
</feature>
<organism evidence="2 3">
    <name type="scientific">Mucuna pruriens</name>
    <name type="common">Velvet bean</name>
    <name type="synonym">Dolichos pruriens</name>
    <dbReference type="NCBI Taxonomy" id="157652"/>
    <lineage>
        <taxon>Eukaryota</taxon>
        <taxon>Viridiplantae</taxon>
        <taxon>Streptophyta</taxon>
        <taxon>Embryophyta</taxon>
        <taxon>Tracheophyta</taxon>
        <taxon>Spermatophyta</taxon>
        <taxon>Magnoliopsida</taxon>
        <taxon>eudicotyledons</taxon>
        <taxon>Gunneridae</taxon>
        <taxon>Pentapetalae</taxon>
        <taxon>rosids</taxon>
        <taxon>fabids</taxon>
        <taxon>Fabales</taxon>
        <taxon>Fabaceae</taxon>
        <taxon>Papilionoideae</taxon>
        <taxon>50 kb inversion clade</taxon>
        <taxon>NPAAA clade</taxon>
        <taxon>indigoferoid/millettioid clade</taxon>
        <taxon>Phaseoleae</taxon>
        <taxon>Mucuna</taxon>
    </lineage>
</organism>
<evidence type="ECO:0000313" key="2">
    <source>
        <dbReference type="EMBL" id="RDX61053.1"/>
    </source>
</evidence>
<keyword evidence="3" id="KW-1185">Reference proteome</keyword>
<dbReference type="Proteomes" id="UP000257109">
    <property type="component" value="Unassembled WGS sequence"/>
</dbReference>
<dbReference type="OrthoDB" id="776176at2759"/>
<accession>A0A371E4Y3</accession>
<reference evidence="2" key="1">
    <citation type="submission" date="2018-05" db="EMBL/GenBank/DDBJ databases">
        <title>Draft genome of Mucuna pruriens seed.</title>
        <authorList>
            <person name="Nnadi N.E."/>
            <person name="Vos R."/>
            <person name="Hasami M.H."/>
            <person name="Devisetty U.K."/>
            <person name="Aguiy J.C."/>
        </authorList>
    </citation>
    <scope>NUCLEOTIDE SEQUENCE [LARGE SCALE GENOMIC DNA]</scope>
    <source>
        <strain evidence="2">JCA_2017</strain>
    </source>
</reference>